<dbReference type="OrthoDB" id="9837at2157"/>
<evidence type="ECO:0000313" key="3">
    <source>
        <dbReference type="Proteomes" id="UP000007490"/>
    </source>
</evidence>
<gene>
    <name evidence="2" type="ordered locus">Metbo_1559</name>
</gene>
<proteinExistence type="predicted"/>
<dbReference type="HOGENOM" id="CLU_274255_0_0_2"/>
<dbReference type="InterPro" id="IPR027417">
    <property type="entry name" value="P-loop_NTPase"/>
</dbReference>
<protein>
    <recommendedName>
        <fullName evidence="1">Type IV methyl-directed restriction enzyme EcoKMcrB subunit DNA-binding domain-containing protein</fullName>
    </recommendedName>
</protein>
<reference evidence="2 3" key="2">
    <citation type="journal article" date="2014" name="Int. J. Syst. Evol. Microbiol.">
        <title>Methanobacterium paludis sp. nov. and a novel strain of Methanobacterium lacus isolated from northern peatlands.</title>
        <authorList>
            <person name="Cadillo-Quiroz H."/>
            <person name="Brauer S.L."/>
            <person name="Goodson N."/>
            <person name="Yavitt J.B."/>
            <person name="Zinder S.H."/>
        </authorList>
    </citation>
    <scope>NUCLEOTIDE SEQUENCE [LARGE SCALE GENOMIC DNA]</scope>
    <source>
        <strain evidence="2 3">AL-21</strain>
    </source>
</reference>
<organism evidence="2 3">
    <name type="scientific">Methanobacterium lacus (strain AL-21)</name>
    <dbReference type="NCBI Taxonomy" id="877455"/>
    <lineage>
        <taxon>Archaea</taxon>
        <taxon>Methanobacteriati</taxon>
        <taxon>Methanobacteriota</taxon>
        <taxon>Methanomada group</taxon>
        <taxon>Methanobacteria</taxon>
        <taxon>Methanobacteriales</taxon>
        <taxon>Methanobacteriaceae</taxon>
        <taxon>Methanobacterium</taxon>
    </lineage>
</organism>
<dbReference type="Proteomes" id="UP000007490">
    <property type="component" value="Chromosome"/>
</dbReference>
<dbReference type="EMBL" id="CP002551">
    <property type="protein sequence ID" value="ADZ09786.1"/>
    <property type="molecule type" value="Genomic_DNA"/>
</dbReference>
<keyword evidence="3" id="KW-1185">Reference proteome</keyword>
<dbReference type="STRING" id="877455.Metbo_1559"/>
<dbReference type="KEGG" id="mel:Metbo_1559"/>
<accession>F0T8V8</accession>
<evidence type="ECO:0000313" key="2">
    <source>
        <dbReference type="EMBL" id="ADZ09786.1"/>
    </source>
</evidence>
<dbReference type="AlphaFoldDB" id="F0T8V8"/>
<dbReference type="eggNOG" id="arCOG07794">
    <property type="taxonomic scope" value="Archaea"/>
</dbReference>
<evidence type="ECO:0000259" key="1">
    <source>
        <dbReference type="Pfam" id="PF12102"/>
    </source>
</evidence>
<sequence>MAYKIRKEIPNEITQSLDGDKYIVKGSPGMGNWAQLPWIGIFNPKITYSAQSGYYIVYLFKENMDGVYLSLNQGVTDYRNKYGDKKALEHLKKSSEEFRDKLVSEDLKKEIDLGNGNYAPFYEAGNIYAKYYEFGNIPSDEILLSDLNQFLDLYKSITNSSFQLQIVRNPDEIRDLENRFLNLFKENTDEIISNTKFGYTKKLKNSYWNNDLSMGLSYEELDNRFWNGLTLKKPLEGNRIDISCEINFPKEYNRLISGAFAKNSQNDYYMINRGRLGGGKYQKEFKEKYEGDWTKVQDGEKITEMVVIGNLDDPKFLFKLKEFILEVDRIKSEYSIYTLDIRSFLNEVLEKFKGIRARDELVKDHPLSAVFNGFTVNLKEYINNQLALKPEQYHVKSVHFANNKFTKTPYVYFTDQTRSNNYYVGYMFKEDMTGAYLALNINSGVLEDLYKNNREFSKIEKYEDHYINNLRNELGKKSDLTKNFTKISENLWFNNRTIYSRYYEKENLPEEEQLQEDLINMFELYDLLVSENKLVTLSERSEINKALKLFEKRFMEVNDNKVENNPQTKNVYFSDKLGIWGKFDDSNNYYYNPFGVGNPSQSSNNQTLCEINFPHNGINKTISGLFAKNSDGKIFLLNRGHFHGVNATNENNNWNWVEINDGTEKNQAVLIGGLEDNDFNEKLKEFIYKVYELKGGETLGDDFFKFLTERGYVFDKEIIENYLLSLKIKPFVIFTGNSGTGKTKLAQLFSQYLSSSNKIKPTEHKIVYPMKRSVTTYSKKHNGGWKLKPKEINELTEIFDSKTIKDLPKDIGMEIIDKNRVIWGNINFVEEKHSYSDDIQVYIYYDENSDLDNFLKQAEGEIKWNLVSKDYGEFEGKLYEIVPVGANWTENRHILGFYNVITGQYEKTCSLDLILNAHADLDNPYFLILDEMNLSHVERYFSDFLSGMESYEPIPLHNNGIEDVPKGLKLPENLFVVGTVNVDETTYMFSPKVLDRANTIEFLTPSALDYMKNNLDTGSLDGQKQYLENPLSNLEIRNAQIFELKELMLDINTPTGNFWELITLEIKKFQDILKKAHFDFGFRIINEIMRFMYVSWVYEGKKSQWNNWERYFDAQIKQKMLPKIHGSQRTLDNIISELLAQCNEYPNSKQKLQEMNDILLKQRYVSYTN</sequence>
<reference evidence="3" key="1">
    <citation type="submission" date="2011-02" db="EMBL/GenBank/DDBJ databases">
        <title>Complete sequence of Methanobacterium sp. AL-21.</title>
        <authorList>
            <consortium name="US DOE Joint Genome Institute"/>
            <person name="Lucas S."/>
            <person name="Copeland A."/>
            <person name="Lapidus A."/>
            <person name="Cheng J.-F."/>
            <person name="Goodwin L."/>
            <person name="Pitluck S."/>
            <person name="Chertkov O."/>
            <person name="Detter J.C."/>
            <person name="Han C."/>
            <person name="Tapia R."/>
            <person name="Land M."/>
            <person name="Hauser L."/>
            <person name="Kyrpides N."/>
            <person name="Ivanova N."/>
            <person name="Mikhailova N."/>
            <person name="Pagani I."/>
            <person name="Cadillo-Quiroz H."/>
            <person name="Imachi H."/>
            <person name="Zinder S."/>
            <person name="Liu W."/>
            <person name="Woyke T."/>
        </authorList>
    </citation>
    <scope>NUCLEOTIDE SEQUENCE [LARGE SCALE GENOMIC DNA]</scope>
    <source>
        <strain evidence="3">AL-21</strain>
    </source>
</reference>
<dbReference type="Pfam" id="PF12102">
    <property type="entry name" value="MrcB_N"/>
    <property type="match status" value="2"/>
</dbReference>
<dbReference type="SUPFAM" id="SSF52540">
    <property type="entry name" value="P-loop containing nucleoside triphosphate hydrolases"/>
    <property type="match status" value="1"/>
</dbReference>
<dbReference type="Gene3D" id="3.40.50.300">
    <property type="entry name" value="P-loop containing nucleotide triphosphate hydrolases"/>
    <property type="match status" value="1"/>
</dbReference>
<dbReference type="REBASE" id="33853">
    <property type="entry name" value="Msp21McrBP"/>
</dbReference>
<dbReference type="Gene3D" id="3.30.920.90">
    <property type="match status" value="2"/>
</dbReference>
<feature type="domain" description="Type IV methyl-directed restriction enzyme EcoKMcrB subunit DNA-binding" evidence="1">
    <location>
        <begin position="3"/>
        <end position="157"/>
    </location>
</feature>
<dbReference type="InterPro" id="IPR021961">
    <property type="entry name" value="McrB_DNA-bd"/>
</dbReference>
<name>F0T8V8_METLA</name>
<feature type="domain" description="Type IV methyl-directed restriction enzyme EcoKMcrB subunit DNA-binding" evidence="1">
    <location>
        <begin position="357"/>
        <end position="529"/>
    </location>
</feature>